<protein>
    <submittedName>
        <fullName evidence="2">Uncharacterized protein</fullName>
    </submittedName>
</protein>
<organism evidence="2 3">
    <name type="scientific">Bugula neritina</name>
    <name type="common">Brown bryozoan</name>
    <name type="synonym">Sertularia neritina</name>
    <dbReference type="NCBI Taxonomy" id="10212"/>
    <lineage>
        <taxon>Eukaryota</taxon>
        <taxon>Metazoa</taxon>
        <taxon>Spiralia</taxon>
        <taxon>Lophotrochozoa</taxon>
        <taxon>Bryozoa</taxon>
        <taxon>Gymnolaemata</taxon>
        <taxon>Cheilostomatida</taxon>
        <taxon>Flustrina</taxon>
        <taxon>Buguloidea</taxon>
        <taxon>Bugulidae</taxon>
        <taxon>Bugula</taxon>
    </lineage>
</organism>
<feature type="region of interest" description="Disordered" evidence="1">
    <location>
        <begin position="161"/>
        <end position="194"/>
    </location>
</feature>
<evidence type="ECO:0000313" key="2">
    <source>
        <dbReference type="EMBL" id="KAF6030035.1"/>
    </source>
</evidence>
<reference evidence="2" key="1">
    <citation type="submission" date="2020-06" db="EMBL/GenBank/DDBJ databases">
        <title>Draft genome of Bugula neritina, a colonial animal packing powerful symbionts and potential medicines.</title>
        <authorList>
            <person name="Rayko M."/>
        </authorList>
    </citation>
    <scope>NUCLEOTIDE SEQUENCE [LARGE SCALE GENOMIC DNA]</scope>
    <source>
        <strain evidence="2">Kwan_BN1</strain>
    </source>
</reference>
<accession>A0A7J7JW05</accession>
<name>A0A7J7JW05_BUGNE</name>
<dbReference type="Proteomes" id="UP000593567">
    <property type="component" value="Unassembled WGS sequence"/>
</dbReference>
<feature type="region of interest" description="Disordered" evidence="1">
    <location>
        <begin position="54"/>
        <end position="116"/>
    </location>
</feature>
<proteinExistence type="predicted"/>
<evidence type="ECO:0000313" key="3">
    <source>
        <dbReference type="Proteomes" id="UP000593567"/>
    </source>
</evidence>
<dbReference type="EMBL" id="VXIV02001762">
    <property type="protein sequence ID" value="KAF6030035.1"/>
    <property type="molecule type" value="Genomic_DNA"/>
</dbReference>
<sequence length="224" mass="25034">MLVDCNPRVPEHGLIDNSNSKNYGIYNSLDSYYPGYIYSQQHFNEAIKPQAKEYSPQVKEYSPQVKQYSPQQTYSQSGDSIKPTLPKEYAHSTAGSSPTSQYPPSPPESLQSPASSAMSTCHTMSYAVDAGQYYSNCIRNYQQELAGGFFKRKFQHSQPYSPAAAQHPVSNADVTNPLHAPSSTAYFPPSPLETKPSPNSLYWQTTPNYVKPTDCMYHYQSQGE</sequence>
<dbReference type="AlphaFoldDB" id="A0A7J7JW05"/>
<feature type="compositionally biased region" description="Polar residues" evidence="1">
    <location>
        <begin position="64"/>
        <end position="79"/>
    </location>
</feature>
<comment type="caution">
    <text evidence="2">The sequence shown here is derived from an EMBL/GenBank/DDBJ whole genome shotgun (WGS) entry which is preliminary data.</text>
</comment>
<keyword evidence="3" id="KW-1185">Reference proteome</keyword>
<evidence type="ECO:0000256" key="1">
    <source>
        <dbReference type="SAM" id="MobiDB-lite"/>
    </source>
</evidence>
<gene>
    <name evidence="2" type="ORF">EB796_011657</name>
</gene>